<organism evidence="1 2">
    <name type="scientific">Sandaracinobacter neustonicus</name>
    <dbReference type="NCBI Taxonomy" id="1715348"/>
    <lineage>
        <taxon>Bacteria</taxon>
        <taxon>Pseudomonadati</taxon>
        <taxon>Pseudomonadota</taxon>
        <taxon>Alphaproteobacteria</taxon>
        <taxon>Sphingomonadales</taxon>
        <taxon>Sphingosinicellaceae</taxon>
        <taxon>Sandaracinobacter</taxon>
    </lineage>
</organism>
<dbReference type="Pfam" id="PF13563">
    <property type="entry name" value="2_5_RNA_ligase2"/>
    <property type="match status" value="1"/>
</dbReference>
<evidence type="ECO:0008006" key="3">
    <source>
        <dbReference type="Google" id="ProtNLM"/>
    </source>
</evidence>
<dbReference type="OrthoDB" id="793003at2"/>
<keyword evidence="2" id="KW-1185">Reference proteome</keyword>
<sequence length="171" mass="18515">MAGLWPAGWRQPDAAAGAAPLILTLALPEALQRATDALRGRLAPEAAAHAPAHLGLFRHLPGLQAAIIEADMRAMATGTAPTFRLGPPQRWDRLWVAPATGLDALRDELAARWHGLLAAPDMGRPRLHISLCGGPDSPPPLPEGPWRACGLLLWQYDKACWRPLVACRFRR</sequence>
<name>A0A501XFA3_9SPHN</name>
<proteinExistence type="predicted"/>
<dbReference type="EMBL" id="VFSU01000031">
    <property type="protein sequence ID" value="TPE59242.1"/>
    <property type="molecule type" value="Genomic_DNA"/>
</dbReference>
<reference evidence="1 2" key="1">
    <citation type="submission" date="2019-06" db="EMBL/GenBank/DDBJ databases">
        <authorList>
            <person name="Lee I."/>
            <person name="Jang G.I."/>
            <person name="Hwang C.Y."/>
        </authorList>
    </citation>
    <scope>NUCLEOTIDE SEQUENCE [LARGE SCALE GENOMIC DNA]</scope>
    <source>
        <strain evidence="1 2">PAMC 28131</strain>
    </source>
</reference>
<dbReference type="RefSeq" id="WP_140929113.1">
    <property type="nucleotide sequence ID" value="NZ_VFSU01000031.1"/>
</dbReference>
<evidence type="ECO:0000313" key="2">
    <source>
        <dbReference type="Proteomes" id="UP000319897"/>
    </source>
</evidence>
<evidence type="ECO:0000313" key="1">
    <source>
        <dbReference type="EMBL" id="TPE59242.1"/>
    </source>
</evidence>
<comment type="caution">
    <text evidence="1">The sequence shown here is derived from an EMBL/GenBank/DDBJ whole genome shotgun (WGS) entry which is preliminary data.</text>
</comment>
<gene>
    <name evidence="1" type="ORF">FJQ54_14385</name>
</gene>
<dbReference type="AlphaFoldDB" id="A0A501XFA3"/>
<accession>A0A501XFA3</accession>
<protein>
    <recommendedName>
        <fullName evidence="3">2'-5' RNA ligase family protein</fullName>
    </recommendedName>
</protein>
<dbReference type="Proteomes" id="UP000319897">
    <property type="component" value="Unassembled WGS sequence"/>
</dbReference>